<keyword evidence="3" id="KW-1185">Reference proteome</keyword>
<dbReference type="Proteomes" id="UP000218807">
    <property type="component" value="Unassembled WGS sequence"/>
</dbReference>
<organism evidence="2 3">
    <name type="scientific">Rhizobium sophoriradicis</name>
    <dbReference type="NCBI Taxonomy" id="1535245"/>
    <lineage>
        <taxon>Bacteria</taxon>
        <taxon>Pseudomonadati</taxon>
        <taxon>Pseudomonadota</taxon>
        <taxon>Alphaproteobacteria</taxon>
        <taxon>Hyphomicrobiales</taxon>
        <taxon>Rhizobiaceae</taxon>
        <taxon>Rhizobium/Agrobacterium group</taxon>
        <taxon>Rhizobium</taxon>
    </lineage>
</organism>
<gene>
    <name evidence="2" type="ORF">CPT34_24760</name>
</gene>
<dbReference type="EMBL" id="NXDM01000027">
    <property type="protein sequence ID" value="PCK78488.1"/>
    <property type="molecule type" value="Genomic_DNA"/>
</dbReference>
<accession>A0A2A5KN77</accession>
<comment type="caution">
    <text evidence="2">The sequence shown here is derived from an EMBL/GenBank/DDBJ whole genome shotgun (WGS) entry which is preliminary data.</text>
</comment>
<dbReference type="AlphaFoldDB" id="A0A2A5KN77"/>
<evidence type="ECO:0000313" key="2">
    <source>
        <dbReference type="EMBL" id="PCK78488.1"/>
    </source>
</evidence>
<dbReference type="RefSeq" id="WP_096764293.1">
    <property type="nucleotide sequence ID" value="NZ_NXDM01000027.1"/>
</dbReference>
<sequence length="507" mass="55161">MSLAEFKASPWAKSHQLYKAAALSVTPAPEYANSEVLVAGLYRTIGLAGLSEGMVPPKGRELDRNIGTRRDKRTKPEGASLEGDALHALLHDVLESPKLPNQSTKRFVQVTPLVGETASFSGSARLAGNPWPAGSLVRRMVWLGSNSSEAAEARWSRLFDALMVHDDDDVFARFLRDELSAWTGITWGPACIPPDGTDVHCLPPGELEGYAFPARQFVRDLDAVVAAKPLMTRRQWTSLLEALVRVAAVAHVAWLCEVQKMTWDRVRLAIEGQTVPDDPRTLFYPRVLSYLSYGTGAISELKDRTSKYLRSRLGMNAVLWTLDEAGAAFEGNLSSATDLAGFCRHVGAHRSKLTEAMSLVDDLADREARALLCRKGVGSNLMEFGRHVLYQRQAANPILRGYDQGYILRKRGAAKSSPWICAPGPVAVLALVHCSLAGLAGPRSVHRLAQHMAAYGIAVDYRDIAQNDLGHQLRMLGLVLDSPDAESGMLLVPPFGASQKGHAGVAQ</sequence>
<proteinExistence type="predicted"/>
<evidence type="ECO:0000256" key="1">
    <source>
        <dbReference type="SAM" id="MobiDB-lite"/>
    </source>
</evidence>
<feature type="region of interest" description="Disordered" evidence="1">
    <location>
        <begin position="53"/>
        <end position="79"/>
    </location>
</feature>
<feature type="compositionally biased region" description="Basic and acidic residues" evidence="1">
    <location>
        <begin position="58"/>
        <end position="69"/>
    </location>
</feature>
<reference evidence="2 3" key="1">
    <citation type="submission" date="2017-09" db="EMBL/GenBank/DDBJ databases">
        <title>Comparative genomics of rhizobia isolated from Phaseolus vulgaris in China.</title>
        <authorList>
            <person name="Tong W."/>
        </authorList>
    </citation>
    <scope>NUCLEOTIDE SEQUENCE [LARGE SCALE GENOMIC DNA]</scope>
    <source>
        <strain evidence="2 3">L101</strain>
    </source>
</reference>
<evidence type="ECO:0000313" key="3">
    <source>
        <dbReference type="Proteomes" id="UP000218807"/>
    </source>
</evidence>
<protein>
    <submittedName>
        <fullName evidence="2">Uncharacterized protein</fullName>
    </submittedName>
</protein>
<name>A0A2A5KN77_9HYPH</name>